<organism evidence="1 2">
    <name type="scientific">Williamsia deligens</name>
    <dbReference type="NCBI Taxonomy" id="321325"/>
    <lineage>
        <taxon>Bacteria</taxon>
        <taxon>Bacillati</taxon>
        <taxon>Actinomycetota</taxon>
        <taxon>Actinomycetes</taxon>
        <taxon>Mycobacteriales</taxon>
        <taxon>Nocardiaceae</taxon>
        <taxon>Williamsia</taxon>
    </lineage>
</organism>
<dbReference type="RefSeq" id="WP_253646313.1">
    <property type="nucleotide sequence ID" value="NZ_BAAAMO010000002.1"/>
</dbReference>
<dbReference type="Proteomes" id="UP001597068">
    <property type="component" value="Unassembled WGS sequence"/>
</dbReference>
<comment type="caution">
    <text evidence="1">The sequence shown here is derived from an EMBL/GenBank/DDBJ whole genome shotgun (WGS) entry which is preliminary data.</text>
</comment>
<protein>
    <submittedName>
        <fullName evidence="1">Uncharacterized protein</fullName>
    </submittedName>
</protein>
<proteinExistence type="predicted"/>
<keyword evidence="2" id="KW-1185">Reference proteome</keyword>
<name>A0ABW3G5D5_9NOCA</name>
<evidence type="ECO:0000313" key="1">
    <source>
        <dbReference type="EMBL" id="MFD0925764.1"/>
    </source>
</evidence>
<reference evidence="2" key="1">
    <citation type="journal article" date="2019" name="Int. J. Syst. Evol. Microbiol.">
        <title>The Global Catalogue of Microorganisms (GCM) 10K type strain sequencing project: providing services to taxonomists for standard genome sequencing and annotation.</title>
        <authorList>
            <consortium name="The Broad Institute Genomics Platform"/>
            <consortium name="The Broad Institute Genome Sequencing Center for Infectious Disease"/>
            <person name="Wu L."/>
            <person name="Ma J."/>
        </authorList>
    </citation>
    <scope>NUCLEOTIDE SEQUENCE [LARGE SCALE GENOMIC DNA]</scope>
    <source>
        <strain evidence="2">CCUG 50873</strain>
    </source>
</reference>
<accession>A0ABW3G5D5</accession>
<gene>
    <name evidence="1" type="ORF">ACFQ04_08445</name>
</gene>
<dbReference type="EMBL" id="JBHTIL010000001">
    <property type="protein sequence ID" value="MFD0925764.1"/>
    <property type="molecule type" value="Genomic_DNA"/>
</dbReference>
<evidence type="ECO:0000313" key="2">
    <source>
        <dbReference type="Proteomes" id="UP001597068"/>
    </source>
</evidence>
<sequence>MTDPGGRGFFWDSGNGNPFRSCFYDPSTALYRFELTTPTRQRATVQIRFTSLPTIVPGFATVGAECDGGGNTTCADGRDGAQRITGAVLMPRPKLGPLPTSPAENYRFCASESLPCSVQNGTTVAFGTGTAFVQKVVDGPSVRCTTEQFGGVDPAPGKFKDCFVVR</sequence>